<reference evidence="2 3" key="1">
    <citation type="journal article" date="2012" name="J. Bacteriol.">
        <title>Genome Sequence of the Protease-Producing Bacterium Rheinheimera nanhaiensis E407-8T, Isolated from Deep-Sea Sediment of the South China Sea.</title>
        <authorList>
            <person name="Zhang X.-Y."/>
            <person name="Zhang Y.-J."/>
            <person name="Qin Q.-L."/>
            <person name="Xie B.-B."/>
            <person name="Chen X.-L."/>
            <person name="Zhou B.-C."/>
            <person name="Zhang Y.-Z."/>
        </authorList>
    </citation>
    <scope>NUCLEOTIDE SEQUENCE [LARGE SCALE GENOMIC DNA]</scope>
    <source>
        <strain evidence="2 3">E407-8</strain>
    </source>
</reference>
<dbReference type="Proteomes" id="UP000004374">
    <property type="component" value="Unassembled WGS sequence"/>
</dbReference>
<comment type="caution">
    <text evidence="2">The sequence shown here is derived from an EMBL/GenBank/DDBJ whole genome shotgun (WGS) entry which is preliminary data.</text>
</comment>
<protein>
    <submittedName>
        <fullName evidence="2">Uncharacterized protein</fullName>
    </submittedName>
</protein>
<name>I1DY36_9GAMM</name>
<dbReference type="OrthoDB" id="9204728at2"/>
<keyword evidence="1" id="KW-0812">Transmembrane</keyword>
<dbReference type="EMBL" id="BAFK01000009">
    <property type="protein sequence ID" value="GAB58964.1"/>
    <property type="molecule type" value="Genomic_DNA"/>
</dbReference>
<proteinExistence type="predicted"/>
<dbReference type="AlphaFoldDB" id="I1DY36"/>
<organism evidence="2 3">
    <name type="scientific">Rheinheimera nanhaiensis E407-8</name>
    <dbReference type="NCBI Taxonomy" id="562729"/>
    <lineage>
        <taxon>Bacteria</taxon>
        <taxon>Pseudomonadati</taxon>
        <taxon>Pseudomonadota</taxon>
        <taxon>Gammaproteobacteria</taxon>
        <taxon>Chromatiales</taxon>
        <taxon>Chromatiaceae</taxon>
        <taxon>Rheinheimera</taxon>
    </lineage>
</organism>
<accession>I1DY36</accession>
<keyword evidence="1" id="KW-1133">Transmembrane helix</keyword>
<evidence type="ECO:0000256" key="1">
    <source>
        <dbReference type="SAM" id="Phobius"/>
    </source>
</evidence>
<evidence type="ECO:0000313" key="3">
    <source>
        <dbReference type="Proteomes" id="UP000004374"/>
    </source>
</evidence>
<feature type="transmembrane region" description="Helical" evidence="1">
    <location>
        <begin position="183"/>
        <end position="201"/>
    </location>
</feature>
<keyword evidence="1" id="KW-0472">Membrane</keyword>
<feature type="transmembrane region" description="Helical" evidence="1">
    <location>
        <begin position="156"/>
        <end position="177"/>
    </location>
</feature>
<keyword evidence="3" id="KW-1185">Reference proteome</keyword>
<sequence length="259" mass="27835">MTNRQQDLVRELQHNEHILHVVPAEDLQKEHLELKSNTKLVAQQVIPVLDAVKAAKLIHEVGGFKPGQVVLKKYGNKQYVIFKGKAGERRVLKGTKYLADNPTVVRMAVGPKGIVKSAKGGFVVTAVLSVGIEIFDYVIRDTALLSEMLGVITTDLVKIGLSTLAGAAAGLAVGSAAVIGSVAAAPFVVAIAVGVLAGFVLDKIDQRLGATQALIKAYARMGIMLDEIKYETSRNLRYLEDNPQLIPCLFGPCHGIRGY</sequence>
<gene>
    <name evidence="2" type="ORF">RNAN_1952</name>
</gene>
<dbReference type="STRING" id="562729.RNAN_1952"/>
<evidence type="ECO:0000313" key="2">
    <source>
        <dbReference type="EMBL" id="GAB58964.1"/>
    </source>
</evidence>
<dbReference type="RefSeq" id="WP_008221153.1">
    <property type="nucleotide sequence ID" value="NZ_BAFK01000009.1"/>
</dbReference>